<dbReference type="InterPro" id="IPR036875">
    <property type="entry name" value="Znf_CCHC_sf"/>
</dbReference>
<feature type="compositionally biased region" description="Basic and acidic residues" evidence="4">
    <location>
        <begin position="94"/>
        <end position="111"/>
    </location>
</feature>
<organism evidence="6 7">
    <name type="scientific">Collybia nuda</name>
    <dbReference type="NCBI Taxonomy" id="64659"/>
    <lineage>
        <taxon>Eukaryota</taxon>
        <taxon>Fungi</taxon>
        <taxon>Dikarya</taxon>
        <taxon>Basidiomycota</taxon>
        <taxon>Agaricomycotina</taxon>
        <taxon>Agaricomycetes</taxon>
        <taxon>Agaricomycetidae</taxon>
        <taxon>Agaricales</taxon>
        <taxon>Tricholomatineae</taxon>
        <taxon>Clitocybaceae</taxon>
        <taxon>Collybia</taxon>
    </lineage>
</organism>
<dbReference type="GO" id="GO:0006508">
    <property type="term" value="P:proteolysis"/>
    <property type="evidence" value="ECO:0007669"/>
    <property type="project" value="InterPro"/>
</dbReference>
<dbReference type="GO" id="GO:0008270">
    <property type="term" value="F:zinc ion binding"/>
    <property type="evidence" value="ECO:0007669"/>
    <property type="project" value="UniProtKB-KW"/>
</dbReference>
<evidence type="ECO:0000256" key="3">
    <source>
        <dbReference type="PROSITE-ProRule" id="PRU00047"/>
    </source>
</evidence>
<proteinExistence type="predicted"/>
<keyword evidence="2" id="KW-0378">Hydrolase</keyword>
<reference evidence="6" key="1">
    <citation type="submission" date="2020-11" db="EMBL/GenBank/DDBJ databases">
        <authorList>
            <consortium name="DOE Joint Genome Institute"/>
            <person name="Ahrendt S."/>
            <person name="Riley R."/>
            <person name="Andreopoulos W."/>
            <person name="Labutti K."/>
            <person name="Pangilinan J."/>
            <person name="Ruiz-Duenas F.J."/>
            <person name="Barrasa J.M."/>
            <person name="Sanchez-Garcia M."/>
            <person name="Camarero S."/>
            <person name="Miyauchi S."/>
            <person name="Serrano A."/>
            <person name="Linde D."/>
            <person name="Babiker R."/>
            <person name="Drula E."/>
            <person name="Ayuso-Fernandez I."/>
            <person name="Pacheco R."/>
            <person name="Padilla G."/>
            <person name="Ferreira P."/>
            <person name="Barriuso J."/>
            <person name="Kellner H."/>
            <person name="Castanera R."/>
            <person name="Alfaro M."/>
            <person name="Ramirez L."/>
            <person name="Pisabarro A.G."/>
            <person name="Kuo A."/>
            <person name="Tritt A."/>
            <person name="Lipzen A."/>
            <person name="He G."/>
            <person name="Yan M."/>
            <person name="Ng V."/>
            <person name="Cullen D."/>
            <person name="Martin F."/>
            <person name="Rosso M.-N."/>
            <person name="Henrissat B."/>
            <person name="Hibbett D."/>
            <person name="Martinez A.T."/>
            <person name="Grigoriev I.V."/>
        </authorList>
    </citation>
    <scope>NUCLEOTIDE SEQUENCE</scope>
    <source>
        <strain evidence="6">CBS 247.69</strain>
    </source>
</reference>
<accession>A0A9P6C7X2</accession>
<name>A0A9P6C7X2_9AGAR</name>
<evidence type="ECO:0000256" key="4">
    <source>
        <dbReference type="SAM" id="MobiDB-lite"/>
    </source>
</evidence>
<evidence type="ECO:0000256" key="1">
    <source>
        <dbReference type="ARBA" id="ARBA00022664"/>
    </source>
</evidence>
<feature type="region of interest" description="Disordered" evidence="4">
    <location>
        <begin position="163"/>
        <end position="189"/>
    </location>
</feature>
<evidence type="ECO:0000313" key="6">
    <source>
        <dbReference type="EMBL" id="KAF9455302.1"/>
    </source>
</evidence>
<dbReference type="EMBL" id="MU150796">
    <property type="protein sequence ID" value="KAF9455302.1"/>
    <property type="molecule type" value="Genomic_DNA"/>
</dbReference>
<dbReference type="PROSITE" id="PS00141">
    <property type="entry name" value="ASP_PROTEASE"/>
    <property type="match status" value="1"/>
</dbReference>
<dbReference type="Gene3D" id="2.40.70.10">
    <property type="entry name" value="Acid Proteases"/>
    <property type="match status" value="1"/>
</dbReference>
<dbReference type="SUPFAM" id="SSF50630">
    <property type="entry name" value="Acid proteases"/>
    <property type="match status" value="1"/>
</dbReference>
<gene>
    <name evidence="6" type="ORF">BDZ94DRAFT_1327646</name>
</gene>
<dbReference type="Proteomes" id="UP000807353">
    <property type="component" value="Unassembled WGS sequence"/>
</dbReference>
<dbReference type="OrthoDB" id="5535068at2759"/>
<evidence type="ECO:0000313" key="7">
    <source>
        <dbReference type="Proteomes" id="UP000807353"/>
    </source>
</evidence>
<dbReference type="GO" id="GO:0003676">
    <property type="term" value="F:nucleic acid binding"/>
    <property type="evidence" value="ECO:0007669"/>
    <property type="project" value="InterPro"/>
</dbReference>
<dbReference type="SUPFAM" id="SSF57756">
    <property type="entry name" value="Retrovirus zinc finger-like domains"/>
    <property type="match status" value="1"/>
</dbReference>
<sequence>MNDIISIVETLLARNKFSYNLADSDSDLPDWGYERDTSGSDSDTESSDSEYEKPKRKRTTAREGKRKVTFEASSESEDELEIDKKVHRTKKTSNKKEPHGRHSEKKSIHEQEGVEQLIKQLGQMSIDDPQYSLTYYKAIKMDADVAHCVQPPRIHPVQFQASPRINTYNPPTRSNYTHPPPMMAPNNPNPFQGGPITCYGCGETGHGLRDCQPLQELIKSGVLVRDQTGRIVYRDGTIVRRERGETIIQAASRRNGSNNQSHLITMEEISEYYVSEDDTHEQSDVKVMAAEKQSKTINKARKDVFDGVLLPPRSFRPKDKENIPPKAIPVTRVTPTQVQATHSKGPVPEPVPMEISLPHEEEQVKQRPIDVRKPRNINQRLQEIEKVAIPQNQPVSKPKQRQSEISTHIGDTQVVNNILDAPITLRVREVLASSRELSEQLTDMIKRKNTRPTATAHAITSSKDRGMLIRLALECDGKTVNAIIDTGSQLNVVSKDIYQTIIRLPMNPSRTLTMNDANGGAGKLRGHVANVPLTCGNVVTHANLYIGDNVPFDLLLGQPWQRGNLVSIDEQIEGTFLIFKDPNDTGVNYELLVEQDIPNPEYGFEVNLTKENQSNSGNSIIPEETGQVAVVTLSSPREDIQTLGNESEIIFSTITNPSSTEIDDLEAPYSTEIDDLEAPYSTEIDDLTPPLRYLRSKTPWAEIRFLDSIKTGPDKKQRITHP</sequence>
<dbReference type="GO" id="GO:0004190">
    <property type="term" value="F:aspartic-type endopeptidase activity"/>
    <property type="evidence" value="ECO:0007669"/>
    <property type="project" value="UniProtKB-KW"/>
</dbReference>
<keyword evidence="2" id="KW-0064">Aspartyl protease</keyword>
<dbReference type="Pfam" id="PF13650">
    <property type="entry name" value="Asp_protease_2"/>
    <property type="match status" value="1"/>
</dbReference>
<feature type="compositionally biased region" description="Polar residues" evidence="4">
    <location>
        <begin position="163"/>
        <end position="177"/>
    </location>
</feature>
<keyword evidence="3" id="KW-0862">Zinc</keyword>
<dbReference type="GO" id="GO:0006397">
    <property type="term" value="P:mRNA processing"/>
    <property type="evidence" value="ECO:0007669"/>
    <property type="project" value="UniProtKB-KW"/>
</dbReference>
<dbReference type="AlphaFoldDB" id="A0A9P6C7X2"/>
<evidence type="ECO:0000256" key="2">
    <source>
        <dbReference type="ARBA" id="ARBA00022750"/>
    </source>
</evidence>
<dbReference type="CDD" id="cd00303">
    <property type="entry name" value="retropepsin_like"/>
    <property type="match status" value="1"/>
</dbReference>
<dbReference type="InterPro" id="IPR021109">
    <property type="entry name" value="Peptidase_aspartic_dom_sf"/>
</dbReference>
<evidence type="ECO:0000259" key="5">
    <source>
        <dbReference type="PROSITE" id="PS50158"/>
    </source>
</evidence>
<dbReference type="InterPro" id="IPR001969">
    <property type="entry name" value="Aspartic_peptidase_AS"/>
</dbReference>
<keyword evidence="2" id="KW-0645">Protease</keyword>
<comment type="caution">
    <text evidence="6">The sequence shown here is derived from an EMBL/GenBank/DDBJ whole genome shotgun (WGS) entry which is preliminary data.</text>
</comment>
<feature type="compositionally biased region" description="Basic and acidic residues" evidence="4">
    <location>
        <begin position="60"/>
        <end position="69"/>
    </location>
</feature>
<dbReference type="InterPro" id="IPR001878">
    <property type="entry name" value="Znf_CCHC"/>
</dbReference>
<feature type="domain" description="CCHC-type" evidence="5">
    <location>
        <begin position="198"/>
        <end position="211"/>
    </location>
</feature>
<keyword evidence="7" id="KW-1185">Reference proteome</keyword>
<feature type="region of interest" description="Disordered" evidence="4">
    <location>
        <begin position="21"/>
        <end position="111"/>
    </location>
</feature>
<protein>
    <recommendedName>
        <fullName evidence="5">CCHC-type domain-containing protein</fullName>
    </recommendedName>
</protein>
<dbReference type="PROSITE" id="PS50158">
    <property type="entry name" value="ZF_CCHC"/>
    <property type="match status" value="1"/>
</dbReference>
<keyword evidence="3" id="KW-0479">Metal-binding</keyword>
<keyword evidence="3" id="KW-0863">Zinc-finger</keyword>
<keyword evidence="1" id="KW-0507">mRNA processing</keyword>